<feature type="domain" description="FecR protein" evidence="2">
    <location>
        <begin position="185"/>
        <end position="270"/>
    </location>
</feature>
<name>A0ABS3YLK3_9BACT</name>
<keyword evidence="1" id="KW-0812">Transmembrane</keyword>
<dbReference type="Pfam" id="PF04773">
    <property type="entry name" value="FecR"/>
    <property type="match status" value="1"/>
</dbReference>
<gene>
    <name evidence="4" type="ORF">J7I43_22205</name>
</gene>
<feature type="domain" description="Protein FecR C-terminal" evidence="3">
    <location>
        <begin position="311"/>
        <end position="378"/>
    </location>
</feature>
<evidence type="ECO:0000256" key="1">
    <source>
        <dbReference type="SAM" id="Phobius"/>
    </source>
</evidence>
<organism evidence="4 5">
    <name type="scientific">Chitinophaga chungangae</name>
    <dbReference type="NCBI Taxonomy" id="2821488"/>
    <lineage>
        <taxon>Bacteria</taxon>
        <taxon>Pseudomonadati</taxon>
        <taxon>Bacteroidota</taxon>
        <taxon>Chitinophagia</taxon>
        <taxon>Chitinophagales</taxon>
        <taxon>Chitinophagaceae</taxon>
        <taxon>Chitinophaga</taxon>
    </lineage>
</organism>
<evidence type="ECO:0000313" key="5">
    <source>
        <dbReference type="Proteomes" id="UP000679126"/>
    </source>
</evidence>
<dbReference type="Proteomes" id="UP000679126">
    <property type="component" value="Unassembled WGS sequence"/>
</dbReference>
<evidence type="ECO:0000259" key="3">
    <source>
        <dbReference type="Pfam" id="PF16344"/>
    </source>
</evidence>
<dbReference type="Gene3D" id="3.55.50.30">
    <property type="match status" value="1"/>
</dbReference>
<dbReference type="InterPro" id="IPR032508">
    <property type="entry name" value="FecR_C"/>
</dbReference>
<dbReference type="PANTHER" id="PTHR30273">
    <property type="entry name" value="PERIPLASMIC SIGNAL SENSOR AND SIGMA FACTOR ACTIVATOR FECR-RELATED"/>
    <property type="match status" value="1"/>
</dbReference>
<dbReference type="RefSeq" id="WP_209148070.1">
    <property type="nucleotide sequence ID" value="NZ_JAGHKP010000004.1"/>
</dbReference>
<dbReference type="Gene3D" id="2.60.120.1440">
    <property type="match status" value="1"/>
</dbReference>
<dbReference type="Pfam" id="PF16344">
    <property type="entry name" value="FecR_C"/>
    <property type="match status" value="1"/>
</dbReference>
<dbReference type="InterPro" id="IPR006860">
    <property type="entry name" value="FecR"/>
</dbReference>
<comment type="caution">
    <text evidence="4">The sequence shown here is derived from an EMBL/GenBank/DDBJ whole genome shotgun (WGS) entry which is preliminary data.</text>
</comment>
<dbReference type="PIRSF" id="PIRSF018266">
    <property type="entry name" value="FecR"/>
    <property type="match status" value="1"/>
</dbReference>
<evidence type="ECO:0000259" key="2">
    <source>
        <dbReference type="Pfam" id="PF04773"/>
    </source>
</evidence>
<dbReference type="InterPro" id="IPR012373">
    <property type="entry name" value="Ferrdict_sens_TM"/>
</dbReference>
<dbReference type="EMBL" id="JAGHKP010000004">
    <property type="protein sequence ID" value="MBO9154959.1"/>
    <property type="molecule type" value="Genomic_DNA"/>
</dbReference>
<evidence type="ECO:0000313" key="4">
    <source>
        <dbReference type="EMBL" id="MBO9154959.1"/>
    </source>
</evidence>
<proteinExistence type="predicted"/>
<accession>A0ABS3YLK3</accession>
<keyword evidence="1" id="KW-0472">Membrane</keyword>
<dbReference type="PANTHER" id="PTHR30273:SF2">
    <property type="entry name" value="PROTEIN FECR"/>
    <property type="match status" value="1"/>
</dbReference>
<keyword evidence="5" id="KW-1185">Reference proteome</keyword>
<keyword evidence="1" id="KW-1133">Transmembrane helix</keyword>
<reference evidence="5" key="1">
    <citation type="submission" date="2021-03" db="EMBL/GenBank/DDBJ databases">
        <title>Assistant Professor.</title>
        <authorList>
            <person name="Huq M.A."/>
        </authorList>
    </citation>
    <scope>NUCLEOTIDE SEQUENCE [LARGE SCALE GENOMIC DNA]</scope>
    <source>
        <strain evidence="5">MAH-28</strain>
    </source>
</reference>
<protein>
    <submittedName>
        <fullName evidence="4">FecR domain-containing protein</fullName>
    </submittedName>
</protein>
<feature type="transmembrane region" description="Helical" evidence="1">
    <location>
        <begin position="86"/>
        <end position="105"/>
    </location>
</feature>
<sequence>MEADLENIRQLYLQKLAGGLSEKEEAELEAAMAEPAVRKMCKELEELYQSPEMLNLLKERPTSRRWDELAELAMNSQYSRRKTRTMVWWAAAAGVAMLIGLAGYLRFDAVQQQSINYSAGRGIKDRPQDVRLRLAGGKTISLADNGSRRMGDVELNYEKKTLQFEDKYHSSGQMNTLEVPSKLDYRVRLSDGTEVWLNSLSSIRFPFSFTGSTREVEVEGEAYFNVAADAEKPFIVHTPEGKVQVLGTTFNVNTYERGHMITSLVEGAVKTTNGGQDLVLRPGQEAVWDEGRSPRVQAFDASEKLAWMEGKIYFKGADFGTIATALDRWYDLELRVERPELNSLRFHVQLDKNKPVQDFIEILKVSKDFQYRVEGHILHIF</sequence>